<dbReference type="Pfam" id="PF09474">
    <property type="entry name" value="Type_III_YscX"/>
    <property type="match status" value="1"/>
</dbReference>
<keyword evidence="2" id="KW-1185">Reference proteome</keyword>
<dbReference type="InterPro" id="IPR012672">
    <property type="entry name" value="T3SS_YscX"/>
</dbReference>
<protein>
    <submittedName>
        <fullName evidence="1">Uncharacterized protein</fullName>
    </submittedName>
</protein>
<gene>
    <name evidence="1" type="ORF">PZA18_05405</name>
</gene>
<dbReference type="RefSeq" id="WP_284099782.1">
    <property type="nucleotide sequence ID" value="NZ_JARRAF010000005.1"/>
</dbReference>
<comment type="caution">
    <text evidence="1">The sequence shown here is derived from an EMBL/GenBank/DDBJ whole genome shotgun (WGS) entry which is preliminary data.</text>
</comment>
<proteinExistence type="predicted"/>
<evidence type="ECO:0000313" key="2">
    <source>
        <dbReference type="Proteomes" id="UP001172778"/>
    </source>
</evidence>
<organism evidence="1 2">
    <name type="scientific">Parachitinimonas caeni</name>
    <dbReference type="NCBI Taxonomy" id="3031301"/>
    <lineage>
        <taxon>Bacteria</taxon>
        <taxon>Pseudomonadati</taxon>
        <taxon>Pseudomonadota</taxon>
        <taxon>Betaproteobacteria</taxon>
        <taxon>Neisseriales</taxon>
        <taxon>Chitinibacteraceae</taxon>
        <taxon>Parachitinimonas</taxon>
    </lineage>
</organism>
<dbReference type="Proteomes" id="UP001172778">
    <property type="component" value="Unassembled WGS sequence"/>
</dbReference>
<reference evidence="1" key="1">
    <citation type="submission" date="2023-03" db="EMBL/GenBank/DDBJ databases">
        <title>Chitinimonas shenzhenensis gen. nov., sp. nov., a novel member of family Burkholderiaceae isolated from activated sludge collected in Shen Zhen, China.</title>
        <authorList>
            <person name="Wang X."/>
        </authorList>
    </citation>
    <scope>NUCLEOTIDE SEQUENCE</scope>
    <source>
        <strain evidence="1">DQS-5</strain>
    </source>
</reference>
<evidence type="ECO:0000313" key="1">
    <source>
        <dbReference type="EMBL" id="MDK2123482.1"/>
    </source>
</evidence>
<sequence>MADLRYNGLSFDRGIEQIVHTQDVSVTTLPDHQDLTPAELNSRPQLEQLLAMPNLADYLENHLRPELLNKDILSPARFRQALDSALKMLRDAAEQDPASAKQLNRAARLLGEEADLRDLLQMYRSALYQG</sequence>
<dbReference type="EMBL" id="JARRAF010000005">
    <property type="protein sequence ID" value="MDK2123482.1"/>
    <property type="molecule type" value="Genomic_DNA"/>
</dbReference>
<accession>A0ABT7DTT1</accession>
<name>A0ABT7DTT1_9NEIS</name>